<dbReference type="KEGG" id="qsa:O6P43_028167"/>
<dbReference type="PANTHER" id="PTHR45868">
    <property type="entry name" value="HEAVY METAL-ASSOCIATED ISOPRENYLATED PLANT PROTEIN 33-RELATED"/>
    <property type="match status" value="1"/>
</dbReference>
<dbReference type="Proteomes" id="UP001163823">
    <property type="component" value="Chromosome 12"/>
</dbReference>
<evidence type="ECO:0000313" key="3">
    <source>
        <dbReference type="Proteomes" id="UP001163823"/>
    </source>
</evidence>
<keyword evidence="3" id="KW-1185">Reference proteome</keyword>
<dbReference type="Gene3D" id="3.30.70.100">
    <property type="match status" value="1"/>
</dbReference>
<evidence type="ECO:0000313" key="2">
    <source>
        <dbReference type="EMBL" id="KAJ7947572.1"/>
    </source>
</evidence>
<protein>
    <submittedName>
        <fullName evidence="2">Metal ion-binding protein</fullName>
    </submittedName>
</protein>
<dbReference type="GO" id="GO:0046872">
    <property type="term" value="F:metal ion binding"/>
    <property type="evidence" value="ECO:0007669"/>
    <property type="project" value="UniProtKB-KW"/>
</dbReference>
<organism evidence="2 3">
    <name type="scientific">Quillaja saponaria</name>
    <name type="common">Soap bark tree</name>
    <dbReference type="NCBI Taxonomy" id="32244"/>
    <lineage>
        <taxon>Eukaryota</taxon>
        <taxon>Viridiplantae</taxon>
        <taxon>Streptophyta</taxon>
        <taxon>Embryophyta</taxon>
        <taxon>Tracheophyta</taxon>
        <taxon>Spermatophyta</taxon>
        <taxon>Magnoliopsida</taxon>
        <taxon>eudicotyledons</taxon>
        <taxon>Gunneridae</taxon>
        <taxon>Pentapetalae</taxon>
        <taxon>rosids</taxon>
        <taxon>fabids</taxon>
        <taxon>Fabales</taxon>
        <taxon>Quillajaceae</taxon>
        <taxon>Quillaja</taxon>
    </lineage>
</organism>
<comment type="caution">
    <text evidence="2">The sequence shown here is derived from an EMBL/GenBank/DDBJ whole genome shotgun (WGS) entry which is preliminary data.</text>
</comment>
<gene>
    <name evidence="2" type="ORF">O6P43_028167</name>
</gene>
<keyword evidence="1" id="KW-0479">Metal-binding</keyword>
<name>A0AAD7KX50_QUISA</name>
<dbReference type="PANTHER" id="PTHR45868:SF22">
    <property type="entry name" value="METAL ION-BINDING PROTEIN"/>
    <property type="match status" value="1"/>
</dbReference>
<sequence length="167" mass="18817">MYTELRDLLTPSTFRSYMTCGLKVDTQSRGWDRTMNRILRKIKGASYDLDAEQGMMYVTGKVDPRRILRKLGKHGRHARLCWVRTEDQYCQGNNYLYGSGAGAGAGAGVGVGGTAVPPPPYQYGMAPPVDPYWDPYYRGGGVYNPYYEPLRPSSMPPPMPYYGGRYY</sequence>
<proteinExistence type="predicted"/>
<dbReference type="AlphaFoldDB" id="A0AAD7KX50"/>
<evidence type="ECO:0000256" key="1">
    <source>
        <dbReference type="ARBA" id="ARBA00022723"/>
    </source>
</evidence>
<dbReference type="EMBL" id="JARAOO010000012">
    <property type="protein sequence ID" value="KAJ7947572.1"/>
    <property type="molecule type" value="Genomic_DNA"/>
</dbReference>
<accession>A0AAD7KX50</accession>
<reference evidence="2" key="1">
    <citation type="journal article" date="2023" name="Science">
        <title>Elucidation of the pathway for biosynthesis of saponin adjuvants from the soapbark tree.</title>
        <authorList>
            <person name="Reed J."/>
            <person name="Orme A."/>
            <person name="El-Demerdash A."/>
            <person name="Owen C."/>
            <person name="Martin L.B.B."/>
            <person name="Misra R.C."/>
            <person name="Kikuchi S."/>
            <person name="Rejzek M."/>
            <person name="Martin A.C."/>
            <person name="Harkess A."/>
            <person name="Leebens-Mack J."/>
            <person name="Louveau T."/>
            <person name="Stephenson M.J."/>
            <person name="Osbourn A."/>
        </authorList>
    </citation>
    <scope>NUCLEOTIDE SEQUENCE</scope>
    <source>
        <strain evidence="2">S10</strain>
    </source>
</reference>